<protein>
    <submittedName>
        <fullName evidence="1">Uncharacterized protein</fullName>
    </submittedName>
</protein>
<accession>A0ABP5ZNW8</accession>
<comment type="caution">
    <text evidence="1">The sequence shown here is derived from an EMBL/GenBank/DDBJ whole genome shotgun (WGS) entry which is preliminary data.</text>
</comment>
<evidence type="ECO:0000313" key="1">
    <source>
        <dbReference type="EMBL" id="GAA2501751.1"/>
    </source>
</evidence>
<sequence length="56" mass="6019">MGAHRQLSRNSRVPVRAVEDLDPSVDFKVTPSEPGGLQALQPLGIQGLVARPEQSL</sequence>
<proteinExistence type="predicted"/>
<evidence type="ECO:0000313" key="2">
    <source>
        <dbReference type="Proteomes" id="UP001500730"/>
    </source>
</evidence>
<dbReference type="Proteomes" id="UP001500730">
    <property type="component" value="Unassembled WGS sequence"/>
</dbReference>
<organism evidence="1 2">
    <name type="scientific">Terrabacter carboxydivorans</name>
    <dbReference type="NCBI Taxonomy" id="619730"/>
    <lineage>
        <taxon>Bacteria</taxon>
        <taxon>Bacillati</taxon>
        <taxon>Actinomycetota</taxon>
        <taxon>Actinomycetes</taxon>
        <taxon>Micrococcales</taxon>
        <taxon>Intrasporangiaceae</taxon>
        <taxon>Terrabacter</taxon>
    </lineage>
</organism>
<gene>
    <name evidence="1" type="ORF">GCM10009858_44900</name>
</gene>
<dbReference type="EMBL" id="BAAARE010000035">
    <property type="protein sequence ID" value="GAA2501751.1"/>
    <property type="molecule type" value="Genomic_DNA"/>
</dbReference>
<keyword evidence="2" id="KW-1185">Reference proteome</keyword>
<reference evidence="2" key="1">
    <citation type="journal article" date="2019" name="Int. J. Syst. Evol. Microbiol.">
        <title>The Global Catalogue of Microorganisms (GCM) 10K type strain sequencing project: providing services to taxonomists for standard genome sequencing and annotation.</title>
        <authorList>
            <consortium name="The Broad Institute Genomics Platform"/>
            <consortium name="The Broad Institute Genome Sequencing Center for Infectious Disease"/>
            <person name="Wu L."/>
            <person name="Ma J."/>
        </authorList>
    </citation>
    <scope>NUCLEOTIDE SEQUENCE [LARGE SCALE GENOMIC DNA]</scope>
    <source>
        <strain evidence="2">JCM 16259</strain>
    </source>
</reference>
<name>A0ABP5ZNW8_9MICO</name>